<comment type="caution">
    <text evidence="3">The sequence shown here is derived from an EMBL/GenBank/DDBJ whole genome shotgun (WGS) entry which is preliminary data.</text>
</comment>
<dbReference type="EMBL" id="PKPP01010227">
    <property type="protein sequence ID" value="PWA46570.1"/>
    <property type="molecule type" value="Genomic_DNA"/>
</dbReference>
<dbReference type="InterPro" id="IPR009060">
    <property type="entry name" value="UBA-like_sf"/>
</dbReference>
<evidence type="ECO:0000313" key="3">
    <source>
        <dbReference type="EMBL" id="PWA46570.1"/>
    </source>
</evidence>
<feature type="region of interest" description="Disordered" evidence="1">
    <location>
        <begin position="280"/>
        <end position="326"/>
    </location>
</feature>
<dbReference type="Proteomes" id="UP000245207">
    <property type="component" value="Unassembled WGS sequence"/>
</dbReference>
<dbReference type="PANTHER" id="PTHR46775:SF7">
    <property type="entry name" value="GBF-INTERACTING PROTEIN"/>
    <property type="match status" value="1"/>
</dbReference>
<organism evidence="3 4">
    <name type="scientific">Artemisia annua</name>
    <name type="common">Sweet wormwood</name>
    <dbReference type="NCBI Taxonomy" id="35608"/>
    <lineage>
        <taxon>Eukaryota</taxon>
        <taxon>Viridiplantae</taxon>
        <taxon>Streptophyta</taxon>
        <taxon>Embryophyta</taxon>
        <taxon>Tracheophyta</taxon>
        <taxon>Spermatophyta</taxon>
        <taxon>Magnoliopsida</taxon>
        <taxon>eudicotyledons</taxon>
        <taxon>Gunneridae</taxon>
        <taxon>Pentapetalae</taxon>
        <taxon>asterids</taxon>
        <taxon>campanulids</taxon>
        <taxon>Asterales</taxon>
        <taxon>Asteraceae</taxon>
        <taxon>Asteroideae</taxon>
        <taxon>Anthemideae</taxon>
        <taxon>Artemisiinae</taxon>
        <taxon>Artemisia</taxon>
    </lineage>
</organism>
<evidence type="ECO:0000259" key="2">
    <source>
        <dbReference type="Pfam" id="PF06972"/>
    </source>
</evidence>
<keyword evidence="4" id="KW-1185">Reference proteome</keyword>
<feature type="region of interest" description="Disordered" evidence="1">
    <location>
        <begin position="772"/>
        <end position="791"/>
    </location>
</feature>
<evidence type="ECO:0000313" key="4">
    <source>
        <dbReference type="Proteomes" id="UP000245207"/>
    </source>
</evidence>
<feature type="compositionally biased region" description="Polar residues" evidence="1">
    <location>
        <begin position="436"/>
        <end position="454"/>
    </location>
</feature>
<proteinExistence type="predicted"/>
<protein>
    <recommendedName>
        <fullName evidence="2">GBF-interacting protein 1 N-terminal domain-containing protein</fullName>
    </recommendedName>
</protein>
<dbReference type="STRING" id="35608.A0A2U1LC43"/>
<dbReference type="InterPro" id="IPR009719">
    <property type="entry name" value="GIP1_N"/>
</dbReference>
<dbReference type="PANTHER" id="PTHR46775">
    <property type="entry name" value="FLOCCULATION PROTEIN (DUF1296)"/>
    <property type="match status" value="1"/>
</dbReference>
<reference evidence="3 4" key="1">
    <citation type="journal article" date="2018" name="Mol. Plant">
        <title>The genome of Artemisia annua provides insight into the evolution of Asteraceae family and artemisinin biosynthesis.</title>
        <authorList>
            <person name="Shen Q."/>
            <person name="Zhang L."/>
            <person name="Liao Z."/>
            <person name="Wang S."/>
            <person name="Yan T."/>
            <person name="Shi P."/>
            <person name="Liu M."/>
            <person name="Fu X."/>
            <person name="Pan Q."/>
            <person name="Wang Y."/>
            <person name="Lv Z."/>
            <person name="Lu X."/>
            <person name="Zhang F."/>
            <person name="Jiang W."/>
            <person name="Ma Y."/>
            <person name="Chen M."/>
            <person name="Hao X."/>
            <person name="Li L."/>
            <person name="Tang Y."/>
            <person name="Lv G."/>
            <person name="Zhou Y."/>
            <person name="Sun X."/>
            <person name="Brodelius P.E."/>
            <person name="Rose J.K.C."/>
            <person name="Tang K."/>
        </authorList>
    </citation>
    <scope>NUCLEOTIDE SEQUENCE [LARGE SCALE GENOMIC DNA]</scope>
    <source>
        <strain evidence="4">cv. Huhao1</strain>
        <tissue evidence="3">Leaf</tissue>
    </source>
</reference>
<dbReference type="GO" id="GO:0051082">
    <property type="term" value="F:unfolded protein binding"/>
    <property type="evidence" value="ECO:0007669"/>
    <property type="project" value="TreeGrafter"/>
</dbReference>
<feature type="region of interest" description="Disordered" evidence="1">
    <location>
        <begin position="100"/>
        <end position="135"/>
    </location>
</feature>
<dbReference type="SUPFAM" id="SSF46934">
    <property type="entry name" value="UBA-like"/>
    <property type="match status" value="1"/>
</dbReference>
<dbReference type="OrthoDB" id="753279at2759"/>
<feature type="domain" description="GBF-interacting protein 1 N-terminal" evidence="2">
    <location>
        <begin position="53"/>
        <end position="105"/>
    </location>
</feature>
<name>A0A2U1LC43_ARTAN</name>
<feature type="compositionally biased region" description="Polar residues" evidence="1">
    <location>
        <begin position="280"/>
        <end position="313"/>
    </location>
</feature>
<dbReference type="InterPro" id="IPR044277">
    <property type="entry name" value="GIP1"/>
</dbReference>
<evidence type="ECO:0000256" key="1">
    <source>
        <dbReference type="SAM" id="MobiDB-lite"/>
    </source>
</evidence>
<gene>
    <name evidence="3" type="ORF">CTI12_AA507390</name>
</gene>
<sequence>MTTPTISNNMKKHIHKIKQTLAPLSNNYYTDDVIYTTLKECNMDYKETCARLKMIHDVREIAGKHSVDDVIVMLKECNLDPNEAAQRLLYIDTFHEVKKKNDRRKSTSSDEFEEYGRGRGNGNQWRGPRNGGRGNFYPSKVNNDAAGGRNMNSGKEYVVTNHVERVSRQTLPVDSGKQNGHMATSAAKINGTLAISNGSHSPKLAPKVPSYSEAVSYQNTKYTCSVGSIKCEIVKRESTSRLNGSTPGSKKFRADQAGAGTSPVIAEAASDVVVENQIPQSSLSTQNSSHVVSPTQENQSAKETVSEHTTSPIIDTHPTSEEASELKLSSPKLDVMLEKLTVSSRQPVIFPDHLQVPEKFKNQFVFGSLDVASDDSGPISVIESTQQNGDVVTEPSLRDDSGPISVIESTHQNGDVVTEPSLRDDSGPISVIESTHQNGDVVTEPSLSDQNVPTAQEVENEDHPLPNLSDHDEQTEQEMVPPIGGFQNFVFPTTRDYSYGFIPHPMSPHFVQLDVPELQASDIYLPGCFKRVLRSLFDYIFVFHSFYITQMWQFLPICLSSQLGLSFISGMSECYILLIFTSHSASSQVACTLVPTSAAQPAMAGQTSMAMSPPQFPYYRQPYPAYISYNPYFHPMYFAPNAQLLNHGVFPQQPPPVNVHMQPGVKLPAPPSMYKQESNEDPNASQVNDTNVQPAAQQGEGPQVRAPAAGVEVVPTLPPHYFYNFPQAQHIAFSPLQAGLYHSSQTMTSQPTIQPPLTYQIQPTSGTIEPVIQPPSSYQQTQPALLNRETN</sequence>
<dbReference type="Pfam" id="PF06972">
    <property type="entry name" value="GIP1_N"/>
    <property type="match status" value="1"/>
</dbReference>
<dbReference type="AlphaFoldDB" id="A0A2U1LC43"/>
<feature type="region of interest" description="Disordered" evidence="1">
    <location>
        <begin position="669"/>
        <end position="689"/>
    </location>
</feature>
<feature type="region of interest" description="Disordered" evidence="1">
    <location>
        <begin position="436"/>
        <end position="466"/>
    </location>
</feature>
<feature type="compositionally biased region" description="Polar residues" evidence="1">
    <location>
        <begin position="774"/>
        <end position="791"/>
    </location>
</feature>
<accession>A0A2U1LC43</accession>
<feature type="region of interest" description="Disordered" evidence="1">
    <location>
        <begin position="238"/>
        <end position="258"/>
    </location>
</feature>